<keyword evidence="2" id="KW-1185">Reference proteome</keyword>
<evidence type="ECO:0008006" key="3">
    <source>
        <dbReference type="Google" id="ProtNLM"/>
    </source>
</evidence>
<dbReference type="AlphaFoldDB" id="A0A1I6L9X3"/>
<name>A0A1I6L9X3_9BACT</name>
<dbReference type="STRING" id="474950.SAMN05421771_0468"/>
<dbReference type="OrthoDB" id="119224at2"/>
<sequence>MANPIAFQPKIADPKVNLQRRLEAAPEEHAEALLVVWDLLQAAHDQGLLDTAHGLVTAKDTIFGKLAEAAKGPEGVAAIRNGIALLQVLASLDPEVLDRMVRAMTAASKEHQAEVAPPSLWQIAKRAMSEDSRRALSLMTLVVQSVGKGLRR</sequence>
<dbReference type="RefSeq" id="WP_089836236.1">
    <property type="nucleotide sequence ID" value="NZ_FOZL01000001.1"/>
</dbReference>
<accession>A0A1I6L9X3</accession>
<organism evidence="1 2">
    <name type="scientific">Granulicella pectinivorans</name>
    <dbReference type="NCBI Taxonomy" id="474950"/>
    <lineage>
        <taxon>Bacteria</taxon>
        <taxon>Pseudomonadati</taxon>
        <taxon>Acidobacteriota</taxon>
        <taxon>Terriglobia</taxon>
        <taxon>Terriglobales</taxon>
        <taxon>Acidobacteriaceae</taxon>
        <taxon>Granulicella</taxon>
    </lineage>
</organism>
<dbReference type="EMBL" id="FOZL01000001">
    <property type="protein sequence ID" value="SFS00285.1"/>
    <property type="molecule type" value="Genomic_DNA"/>
</dbReference>
<reference evidence="1 2" key="1">
    <citation type="submission" date="2016-10" db="EMBL/GenBank/DDBJ databases">
        <authorList>
            <person name="de Groot N.N."/>
        </authorList>
    </citation>
    <scope>NUCLEOTIDE SEQUENCE [LARGE SCALE GENOMIC DNA]</scope>
    <source>
        <strain evidence="1 2">DSM 21001</strain>
    </source>
</reference>
<evidence type="ECO:0000313" key="1">
    <source>
        <dbReference type="EMBL" id="SFS00285.1"/>
    </source>
</evidence>
<protein>
    <recommendedName>
        <fullName evidence="3">DUF1641 domain-containing protein</fullName>
    </recommendedName>
</protein>
<gene>
    <name evidence="1" type="ORF">SAMN05421771_0468</name>
</gene>
<evidence type="ECO:0000313" key="2">
    <source>
        <dbReference type="Proteomes" id="UP000199024"/>
    </source>
</evidence>
<dbReference type="Proteomes" id="UP000199024">
    <property type="component" value="Unassembled WGS sequence"/>
</dbReference>
<proteinExistence type="predicted"/>